<keyword evidence="4" id="KW-0496">Mitochondrion</keyword>
<dbReference type="UniPathway" id="UPA00232"/>
<dbReference type="GeneID" id="24565898"/>
<dbReference type="InterPro" id="IPR023576">
    <property type="entry name" value="UbiE/COQ5_MeTrFase_CS"/>
</dbReference>
<keyword evidence="4" id="KW-0999">Mitochondrion inner membrane</keyword>
<reference evidence="6" key="1">
    <citation type="journal article" date="2014" name="Nucleic Acids Res.">
        <title>The evolutionary dynamics of variant antigen genes in Babesia reveal a history of genomic innovation underlying host-parasite interaction.</title>
        <authorList>
            <person name="Jackson A.P."/>
            <person name="Otto T.D."/>
            <person name="Darby A."/>
            <person name="Ramaprasad A."/>
            <person name="Xia D."/>
            <person name="Echaide I.E."/>
            <person name="Farber M."/>
            <person name="Gahlot S."/>
            <person name="Gamble J."/>
            <person name="Gupta D."/>
            <person name="Gupta Y."/>
            <person name="Jackson L."/>
            <person name="Malandrin L."/>
            <person name="Malas T.B."/>
            <person name="Moussa E."/>
            <person name="Nair M."/>
            <person name="Reid A.J."/>
            <person name="Sanders M."/>
            <person name="Sharma J."/>
            <person name="Tracey A."/>
            <person name="Quail M.A."/>
            <person name="Weir W."/>
            <person name="Wastling J.M."/>
            <person name="Hall N."/>
            <person name="Willadsen P."/>
            <person name="Lingelbach K."/>
            <person name="Shiels B."/>
            <person name="Tait A."/>
            <person name="Berriman M."/>
            <person name="Allred D.R."/>
            <person name="Pain A."/>
        </authorList>
    </citation>
    <scope>NUCLEOTIDE SEQUENCE [LARGE SCALE GENOMIC DNA]</scope>
    <source>
        <strain evidence="6">Bond</strain>
    </source>
</reference>
<dbReference type="KEGG" id="bbig:BBBOND_0312600"/>
<organism evidence="5 6">
    <name type="scientific">Babesia bigemina</name>
    <dbReference type="NCBI Taxonomy" id="5866"/>
    <lineage>
        <taxon>Eukaryota</taxon>
        <taxon>Sar</taxon>
        <taxon>Alveolata</taxon>
        <taxon>Apicomplexa</taxon>
        <taxon>Aconoidasida</taxon>
        <taxon>Piroplasmida</taxon>
        <taxon>Babesiidae</taxon>
        <taxon>Babesia</taxon>
    </lineage>
</organism>
<dbReference type="PANTHER" id="PTHR43591:SF24">
    <property type="entry name" value="2-METHOXY-6-POLYPRENYL-1,4-BENZOQUINOL METHYLASE, MITOCHONDRIAL"/>
    <property type="match status" value="1"/>
</dbReference>
<feature type="binding site" evidence="4">
    <location>
        <position position="152"/>
    </location>
    <ligand>
        <name>S-adenosyl-L-methionine</name>
        <dbReference type="ChEBI" id="CHEBI:59789"/>
    </ligand>
</feature>
<dbReference type="VEuPathDB" id="PiroplasmaDB:BBBOND_0312600"/>
<evidence type="ECO:0000256" key="3">
    <source>
        <dbReference type="ARBA" id="ARBA00022691"/>
    </source>
</evidence>
<dbReference type="Pfam" id="PF01209">
    <property type="entry name" value="Ubie_methyltran"/>
    <property type="match status" value="1"/>
</dbReference>
<dbReference type="RefSeq" id="XP_012769543.1">
    <property type="nucleotide sequence ID" value="XM_012914089.1"/>
</dbReference>
<keyword evidence="2 4" id="KW-0808">Transferase</keyword>
<sequence>MTLGFKNLRNAVGIFRGTAAKAGHIRGICATRRYSTAYTPEFIRSVFSNVATRYDLMNDLMSVGIHRLWKDTFVTEAVTAVADLNNEIAKATFEGREYEGPTVLKILDLAGGTGDIAFRILDKAKDMRIKDAGGFILHSPKTRIQPEITIMDPSCEMTDVGQQRAASLGFTDITWTNAPAENMPVPDDTFDIITCAFGLRNFSDRMQGLKECYRVLKPGGRLMILEFSHCESSLLGALYEAYSDLVIPNLGKYIANDVNAYQYLVDSIRSFPTQEELAEALTKLNFTLVSYRNLSGGIVAMHSAFKQQ</sequence>
<dbReference type="GO" id="GO:0032259">
    <property type="term" value="P:methylation"/>
    <property type="evidence" value="ECO:0007669"/>
    <property type="project" value="UniProtKB-KW"/>
</dbReference>
<evidence type="ECO:0000313" key="6">
    <source>
        <dbReference type="Proteomes" id="UP000033188"/>
    </source>
</evidence>
<comment type="similarity">
    <text evidence="4">Belongs to the class I-like SAM-binding methyltransferase superfamily. MenG/UbiE family.</text>
</comment>
<comment type="subcellular location">
    <subcellularLocation>
        <location evidence="4">Mitochondrion inner membrane</location>
        <topology evidence="4">Peripheral membrane protein</topology>
        <orientation evidence="4">Matrix side</orientation>
    </subcellularLocation>
</comment>
<dbReference type="CDD" id="cd02440">
    <property type="entry name" value="AdoMet_MTases"/>
    <property type="match status" value="1"/>
</dbReference>
<feature type="binding site" evidence="4">
    <location>
        <position position="113"/>
    </location>
    <ligand>
        <name>S-adenosyl-L-methionine</name>
        <dbReference type="ChEBI" id="CHEBI:59789"/>
    </ligand>
</feature>
<proteinExistence type="inferred from homology"/>
<evidence type="ECO:0000313" key="5">
    <source>
        <dbReference type="EMBL" id="CDR97357.1"/>
    </source>
</evidence>
<keyword evidence="1 4" id="KW-0489">Methyltransferase</keyword>
<dbReference type="PROSITE" id="PS51608">
    <property type="entry name" value="SAM_MT_UBIE"/>
    <property type="match status" value="1"/>
</dbReference>
<dbReference type="InterPro" id="IPR029063">
    <property type="entry name" value="SAM-dependent_MTases_sf"/>
</dbReference>
<dbReference type="OMA" id="MNDVMSM"/>
<evidence type="ECO:0000256" key="1">
    <source>
        <dbReference type="ARBA" id="ARBA00022603"/>
    </source>
</evidence>
<dbReference type="GO" id="GO:0031314">
    <property type="term" value="C:extrinsic component of mitochondrial inner membrane"/>
    <property type="evidence" value="ECO:0007669"/>
    <property type="project" value="UniProtKB-UniRule"/>
</dbReference>
<comment type="caution">
    <text evidence="4">Lacks conserved residue(s) required for the propagation of feature annotation.</text>
</comment>
<comment type="function">
    <text evidence="4">Methyltransferase required for the conversion of 2-polyprenyl-6-methoxy-1,4-benzoquinol (DDMQH2) to 2-polyprenyl-3-methyl-6-methoxy-1,4-benzoquinol (DMQH2).</text>
</comment>
<keyword evidence="4" id="KW-0472">Membrane</keyword>
<keyword evidence="4" id="KW-0831">Ubiquinone biosynthesis</keyword>
<dbReference type="EMBL" id="LK391709">
    <property type="protein sequence ID" value="CDR97357.1"/>
    <property type="molecule type" value="Genomic_DNA"/>
</dbReference>
<keyword evidence="6" id="KW-1185">Reference proteome</keyword>
<accession>A0A061DBN7</accession>
<dbReference type="PROSITE" id="PS01184">
    <property type="entry name" value="UBIE_2"/>
    <property type="match status" value="1"/>
</dbReference>
<dbReference type="GO" id="GO:0008425">
    <property type="term" value="F:2-methoxy-6-polyprenyl-1,4-benzoquinol methyltransferase activity"/>
    <property type="evidence" value="ECO:0007669"/>
    <property type="project" value="UniProtKB-UniRule"/>
</dbReference>
<dbReference type="STRING" id="5866.A0A061DBN7"/>
<dbReference type="SUPFAM" id="SSF53335">
    <property type="entry name" value="S-adenosyl-L-methionine-dependent methyltransferases"/>
    <property type="match status" value="1"/>
</dbReference>
<keyword evidence="5" id="KW-0830">Ubiquinone</keyword>
<dbReference type="EC" id="2.1.1.201" evidence="4"/>
<dbReference type="InterPro" id="IPR004033">
    <property type="entry name" value="UbiE/COQ5_MeTrFase"/>
</dbReference>
<comment type="pathway">
    <text evidence="4">Cofactor biosynthesis; ubiquinone biosynthesis.</text>
</comment>
<dbReference type="OrthoDB" id="6329284at2759"/>
<keyword evidence="3 4" id="KW-0949">S-adenosyl-L-methionine</keyword>
<dbReference type="Gene3D" id="3.40.50.150">
    <property type="entry name" value="Vaccinia Virus protein VP39"/>
    <property type="match status" value="1"/>
</dbReference>
<gene>
    <name evidence="5" type="ORF">BBBOND_0312600</name>
</gene>
<evidence type="ECO:0000256" key="4">
    <source>
        <dbReference type="HAMAP-Rule" id="MF_03191"/>
    </source>
</evidence>
<comment type="subunit">
    <text evidence="4">Component of a multi-subunit COQ enzyme complex.</text>
</comment>
<dbReference type="NCBIfam" id="TIGR01934">
    <property type="entry name" value="MenG_MenH_UbiE"/>
    <property type="match status" value="1"/>
</dbReference>
<evidence type="ECO:0000256" key="2">
    <source>
        <dbReference type="ARBA" id="ARBA00022679"/>
    </source>
</evidence>
<dbReference type="PANTHER" id="PTHR43591">
    <property type="entry name" value="METHYLTRANSFERASE"/>
    <property type="match status" value="1"/>
</dbReference>
<dbReference type="AlphaFoldDB" id="A0A061DBN7"/>
<dbReference type="PROSITE" id="PS01183">
    <property type="entry name" value="UBIE_1"/>
    <property type="match status" value="1"/>
</dbReference>
<dbReference type="Proteomes" id="UP000033188">
    <property type="component" value="Chromosome 3"/>
</dbReference>
<protein>
    <recommendedName>
        <fullName evidence="4">2-methoxy-6-polyprenyl-1,4-benzoquinol methylase, mitochondrial</fullName>
        <ecNumber evidence="4">2.1.1.201</ecNumber>
    </recommendedName>
    <alternativeName>
        <fullName evidence="4">Ubiquinone biosynthesis methyltransferase COQ5</fullName>
    </alternativeName>
</protein>
<name>A0A061DBN7_BABBI</name>
<comment type="catalytic activity">
    <reaction evidence="4">
        <text>a 2-methoxy-6-(all-trans-polyprenyl)benzene-1,4-diol + S-adenosyl-L-methionine = a 5-methoxy-2-methyl-3-(all-trans-polyprenyl)benzene-1,4-diol + S-adenosyl-L-homocysteine + H(+)</text>
        <dbReference type="Rhea" id="RHEA:28286"/>
        <dbReference type="Rhea" id="RHEA-COMP:10858"/>
        <dbReference type="Rhea" id="RHEA-COMP:10859"/>
        <dbReference type="ChEBI" id="CHEBI:15378"/>
        <dbReference type="ChEBI" id="CHEBI:57856"/>
        <dbReference type="ChEBI" id="CHEBI:59789"/>
        <dbReference type="ChEBI" id="CHEBI:84166"/>
        <dbReference type="ChEBI" id="CHEBI:84167"/>
        <dbReference type="EC" id="2.1.1.201"/>
    </reaction>
</comment>
<dbReference type="HAMAP" id="MF_01813">
    <property type="entry name" value="MenG_UbiE_methyltr"/>
    <property type="match status" value="1"/>
</dbReference>